<feature type="transmembrane region" description="Helical" evidence="1">
    <location>
        <begin position="196"/>
        <end position="214"/>
    </location>
</feature>
<feature type="transmembrane region" description="Helical" evidence="1">
    <location>
        <begin position="166"/>
        <end position="189"/>
    </location>
</feature>
<evidence type="ECO:0000256" key="1">
    <source>
        <dbReference type="SAM" id="Phobius"/>
    </source>
</evidence>
<feature type="transmembrane region" description="Helical" evidence="1">
    <location>
        <begin position="127"/>
        <end position="154"/>
    </location>
</feature>
<dbReference type="EMBL" id="CP058559">
    <property type="protein sequence ID" value="QNO14201.1"/>
    <property type="molecule type" value="Genomic_DNA"/>
</dbReference>
<dbReference type="KEGG" id="acae:HYG86_05150"/>
<feature type="transmembrane region" description="Helical" evidence="1">
    <location>
        <begin position="347"/>
        <end position="371"/>
    </location>
</feature>
<keyword evidence="1" id="KW-0472">Membrane</keyword>
<feature type="transmembrane region" description="Helical" evidence="1">
    <location>
        <begin position="509"/>
        <end position="527"/>
    </location>
</feature>
<keyword evidence="1" id="KW-0812">Transmembrane</keyword>
<evidence type="ECO:0000313" key="3">
    <source>
        <dbReference type="Proteomes" id="UP000516160"/>
    </source>
</evidence>
<name>A0A7G9W689_ALKCA</name>
<feature type="transmembrane region" description="Helical" evidence="1">
    <location>
        <begin position="392"/>
        <end position="417"/>
    </location>
</feature>
<accession>A0A7G9W689</accession>
<evidence type="ECO:0000313" key="2">
    <source>
        <dbReference type="EMBL" id="QNO14201.1"/>
    </source>
</evidence>
<reference evidence="2 3" key="1">
    <citation type="submission" date="2020-07" db="EMBL/GenBank/DDBJ databases">
        <title>Alkalicella. sp. LB2 genome.</title>
        <authorList>
            <person name="Postec A."/>
            <person name="Quemeneur M."/>
        </authorList>
    </citation>
    <scope>NUCLEOTIDE SEQUENCE [LARGE SCALE GENOMIC DNA]</scope>
    <source>
        <strain evidence="2 3">LB2</strain>
    </source>
</reference>
<feature type="transmembrane region" description="Helical" evidence="1">
    <location>
        <begin position="240"/>
        <end position="261"/>
    </location>
</feature>
<keyword evidence="3" id="KW-1185">Reference proteome</keyword>
<sequence length="534" mass="58225">MSKQLFSNTMKLSKLILRRDRIRLPIWVVSIVLITILIGIALPGLYTTGAERQIMAESMENPAMVAMLGPVYGIDDYHDGAMMSNFMLLFTALGVGIMSILFVTRHTREDEEEGRIEMVRSLPVGPLSNLASISLVLIAVNVLLSVIVGLGLAALGLEGMDFMGSMLYGVALGVTGIFFLAITALFAQLTSTTRGTIGYSFTFLLIAYLIRAIGDTSNPAISMLSPFGWVLRTEVFVNNYWWPVLLTLGASLAILVFALYLTSIRDLGAGFIPAKPGRKSASAFLQSPLGLALRLQRTAIISWVLGMFILGVSYGSIFGDIEVFLDGSGMIADMLPKIEGVTLAETFLTFLFTIISILSTVPVLMFILKLAGEEKLSRTEHLYARSVSRTNVLVSYLSISFVSSVVMQFMSVIGLWYAAAAVMEEPIALSTILSSAFVYLPAIWAMIGVAVLLIGWLPSWTGMSWLYLGYSFVVVYMGNLLQFPKWMGKLSPFGNVPQLPVDDFSLPKFLILTIIAIALTVLGGIGYNKRDIQG</sequence>
<feature type="transmembrane region" description="Helical" evidence="1">
    <location>
        <begin position="86"/>
        <end position="106"/>
    </location>
</feature>
<feature type="transmembrane region" description="Helical" evidence="1">
    <location>
        <begin position="437"/>
        <end position="457"/>
    </location>
</feature>
<proteinExistence type="predicted"/>
<organism evidence="2 3">
    <name type="scientific">Alkalicella caledoniensis</name>
    <dbReference type="NCBI Taxonomy" id="2731377"/>
    <lineage>
        <taxon>Bacteria</taxon>
        <taxon>Bacillati</taxon>
        <taxon>Bacillota</taxon>
        <taxon>Clostridia</taxon>
        <taxon>Eubacteriales</taxon>
        <taxon>Proteinivoracaceae</taxon>
        <taxon>Alkalicella</taxon>
    </lineage>
</organism>
<protein>
    <submittedName>
        <fullName evidence="2">ABC transporter permease</fullName>
    </submittedName>
</protein>
<dbReference type="AlphaFoldDB" id="A0A7G9W689"/>
<feature type="transmembrane region" description="Helical" evidence="1">
    <location>
        <begin position="464"/>
        <end position="483"/>
    </location>
</feature>
<dbReference type="Proteomes" id="UP000516160">
    <property type="component" value="Chromosome"/>
</dbReference>
<feature type="transmembrane region" description="Helical" evidence="1">
    <location>
        <begin position="24"/>
        <end position="46"/>
    </location>
</feature>
<feature type="transmembrane region" description="Helical" evidence="1">
    <location>
        <begin position="300"/>
        <end position="318"/>
    </location>
</feature>
<keyword evidence="1" id="KW-1133">Transmembrane helix</keyword>
<gene>
    <name evidence="2" type="ORF">HYG86_05150</name>
</gene>
<dbReference type="RefSeq" id="WP_213167858.1">
    <property type="nucleotide sequence ID" value="NZ_CP058559.1"/>
</dbReference>